<proteinExistence type="inferred from homology"/>
<evidence type="ECO:0000256" key="2">
    <source>
        <dbReference type="ARBA" id="ARBA00022448"/>
    </source>
</evidence>
<dbReference type="InterPro" id="IPR039426">
    <property type="entry name" value="TonB-dep_rcpt-like"/>
</dbReference>
<dbReference type="InterPro" id="IPR012910">
    <property type="entry name" value="Plug_dom"/>
</dbReference>
<dbReference type="PANTHER" id="PTHR30069:SF53">
    <property type="entry name" value="COLICIN I RECEPTOR-RELATED"/>
    <property type="match status" value="1"/>
</dbReference>
<keyword evidence="3 9" id="KW-1134">Transmembrane beta strand</keyword>
<name>A0ABT4YMF8_9VIBR</name>
<keyword evidence="5 11" id="KW-0732">Signal</keyword>
<protein>
    <submittedName>
        <fullName evidence="13">TonB-dependent receptor plug domain-containing protein</fullName>
    </submittedName>
</protein>
<gene>
    <name evidence="13" type="ORF">PGX00_02835</name>
</gene>
<evidence type="ECO:0000256" key="6">
    <source>
        <dbReference type="ARBA" id="ARBA00023065"/>
    </source>
</evidence>
<dbReference type="Gene3D" id="2.40.170.20">
    <property type="entry name" value="TonB-dependent receptor, beta-barrel domain"/>
    <property type="match status" value="1"/>
</dbReference>
<evidence type="ECO:0000256" key="1">
    <source>
        <dbReference type="ARBA" id="ARBA00004571"/>
    </source>
</evidence>
<keyword evidence="7 9" id="KW-0472">Membrane</keyword>
<evidence type="ECO:0000256" key="4">
    <source>
        <dbReference type="ARBA" id="ARBA00022692"/>
    </source>
</evidence>
<dbReference type="Gene3D" id="2.170.130.10">
    <property type="entry name" value="TonB-dependent receptor, plug domain"/>
    <property type="match status" value="1"/>
</dbReference>
<organism evidence="13 14">
    <name type="scientific">Vibrio algarum</name>
    <dbReference type="NCBI Taxonomy" id="3020714"/>
    <lineage>
        <taxon>Bacteria</taxon>
        <taxon>Pseudomonadati</taxon>
        <taxon>Pseudomonadota</taxon>
        <taxon>Gammaproteobacteria</taxon>
        <taxon>Vibrionales</taxon>
        <taxon>Vibrionaceae</taxon>
        <taxon>Vibrio</taxon>
    </lineage>
</organism>
<keyword evidence="2 9" id="KW-0813">Transport</keyword>
<feature type="domain" description="TonB-dependent receptor plug" evidence="12">
    <location>
        <begin position="42"/>
        <end position="148"/>
    </location>
</feature>
<evidence type="ECO:0000259" key="12">
    <source>
        <dbReference type="Pfam" id="PF07715"/>
    </source>
</evidence>
<comment type="caution">
    <text evidence="13">The sequence shown here is derived from an EMBL/GenBank/DDBJ whole genome shotgun (WGS) entry which is preliminary data.</text>
</comment>
<dbReference type="Pfam" id="PF07715">
    <property type="entry name" value="Plug"/>
    <property type="match status" value="1"/>
</dbReference>
<sequence length="327" mass="35205">MNKSIIAAAVASLVSAPSLTFAQSSSDIETVVVTANRFEQPIQNTIAPVEVVTKEEIDAMQAKSMAEVLRRLPGIQISSNGGYGQSQSIYVRGSESNHVLVLVNGVRMGSATLGSSDLSAIPLTGIERIEYIRGSRAAVYGSDAVGGVINVITEYREGESLSEVSVGAGSDQYQVAKVSFAGEISNNLWGKFAGNIEQSDGFSSSSESTQSDDDGFKSKDIIAEIGGYVSTEWRLRANVFYHDGNVEFDYPETSEKDAVVSNYSASAEYLGDSLYSNLTAAFNSDKSETYNTGSDGVFQTDRTVLNWQNVYQHSEVYSFGGDRLVRK</sequence>
<dbReference type="PROSITE" id="PS00430">
    <property type="entry name" value="TONB_DEPENDENT_REC_1"/>
    <property type="match status" value="1"/>
</dbReference>
<evidence type="ECO:0000256" key="11">
    <source>
        <dbReference type="SAM" id="SignalP"/>
    </source>
</evidence>
<dbReference type="Proteomes" id="UP001210678">
    <property type="component" value="Unassembled WGS sequence"/>
</dbReference>
<evidence type="ECO:0000256" key="10">
    <source>
        <dbReference type="PROSITE-ProRule" id="PRU10143"/>
    </source>
</evidence>
<evidence type="ECO:0000256" key="3">
    <source>
        <dbReference type="ARBA" id="ARBA00022452"/>
    </source>
</evidence>
<reference evidence="13 14" key="1">
    <citation type="submission" date="2023-01" db="EMBL/GenBank/DDBJ databases">
        <title>Vibrio sp. KJ40-1 sp.nov, isolated from marine algae.</title>
        <authorList>
            <person name="Butt M."/>
            <person name="Kim J.M.J."/>
            <person name="Jeon C.O.C."/>
        </authorList>
    </citation>
    <scope>NUCLEOTIDE SEQUENCE [LARGE SCALE GENOMIC DNA]</scope>
    <source>
        <strain evidence="13 14">KJ40-1</strain>
    </source>
</reference>
<dbReference type="InterPro" id="IPR010916">
    <property type="entry name" value="TonB_box_CS"/>
</dbReference>
<evidence type="ECO:0000313" key="13">
    <source>
        <dbReference type="EMBL" id="MDB1122705.1"/>
    </source>
</evidence>
<keyword evidence="13" id="KW-0675">Receptor</keyword>
<dbReference type="EMBL" id="JAQLOI010000001">
    <property type="protein sequence ID" value="MDB1122705.1"/>
    <property type="molecule type" value="Genomic_DNA"/>
</dbReference>
<comment type="similarity">
    <text evidence="9">Belongs to the TonB-dependent receptor family.</text>
</comment>
<dbReference type="PANTHER" id="PTHR30069">
    <property type="entry name" value="TONB-DEPENDENT OUTER MEMBRANE RECEPTOR"/>
    <property type="match status" value="1"/>
</dbReference>
<feature type="signal peptide" evidence="11">
    <location>
        <begin position="1"/>
        <end position="22"/>
    </location>
</feature>
<dbReference type="InterPro" id="IPR036942">
    <property type="entry name" value="Beta-barrel_TonB_sf"/>
</dbReference>
<comment type="subcellular location">
    <subcellularLocation>
        <location evidence="1 9">Cell outer membrane</location>
        <topology evidence="1 9">Multi-pass membrane protein</topology>
    </subcellularLocation>
</comment>
<dbReference type="PROSITE" id="PS52016">
    <property type="entry name" value="TONB_DEPENDENT_REC_3"/>
    <property type="match status" value="1"/>
</dbReference>
<evidence type="ECO:0000313" key="14">
    <source>
        <dbReference type="Proteomes" id="UP001210678"/>
    </source>
</evidence>
<feature type="chain" id="PRO_5046154543" evidence="11">
    <location>
        <begin position="23"/>
        <end position="327"/>
    </location>
</feature>
<feature type="short sequence motif" description="TonB box" evidence="10">
    <location>
        <begin position="30"/>
        <end position="36"/>
    </location>
</feature>
<keyword evidence="14" id="KW-1185">Reference proteome</keyword>
<evidence type="ECO:0000256" key="8">
    <source>
        <dbReference type="ARBA" id="ARBA00023237"/>
    </source>
</evidence>
<dbReference type="SUPFAM" id="SSF56935">
    <property type="entry name" value="Porins"/>
    <property type="match status" value="1"/>
</dbReference>
<evidence type="ECO:0000256" key="5">
    <source>
        <dbReference type="ARBA" id="ARBA00022729"/>
    </source>
</evidence>
<dbReference type="RefSeq" id="WP_272132654.1">
    <property type="nucleotide sequence ID" value="NZ_JAQLOI010000001.1"/>
</dbReference>
<keyword evidence="10" id="KW-0798">TonB box</keyword>
<keyword evidence="8 9" id="KW-0998">Cell outer membrane</keyword>
<dbReference type="InterPro" id="IPR037066">
    <property type="entry name" value="Plug_dom_sf"/>
</dbReference>
<accession>A0ABT4YMF8</accession>
<keyword evidence="6" id="KW-0406">Ion transport</keyword>
<evidence type="ECO:0000256" key="9">
    <source>
        <dbReference type="PROSITE-ProRule" id="PRU01360"/>
    </source>
</evidence>
<keyword evidence="4 9" id="KW-0812">Transmembrane</keyword>
<evidence type="ECO:0000256" key="7">
    <source>
        <dbReference type="ARBA" id="ARBA00023136"/>
    </source>
</evidence>